<protein>
    <submittedName>
        <fullName evidence="2">Uncharacterized protein</fullName>
    </submittedName>
</protein>
<evidence type="ECO:0000313" key="3">
    <source>
        <dbReference type="Proteomes" id="UP001266305"/>
    </source>
</evidence>
<keyword evidence="3" id="KW-1185">Reference proteome</keyword>
<sequence>MGFVLQTGQKQGLHPLLTPSHSVFQVSDLRSQVYLEDRLDPFPGEGRVVGRQRMRKALDRVEEHPGEANPDYPSPLRGTLSPALVQLPEQCPIWRLKLEAPDESLRAFAPLSPGNCEAGVHL</sequence>
<proteinExistence type="predicted"/>
<reference evidence="2 3" key="1">
    <citation type="submission" date="2023-05" db="EMBL/GenBank/DDBJ databases">
        <title>B98-5 Cell Line De Novo Hybrid Assembly: An Optical Mapping Approach.</title>
        <authorList>
            <person name="Kananen K."/>
            <person name="Auerbach J.A."/>
            <person name="Kautto E."/>
            <person name="Blachly J.S."/>
        </authorList>
    </citation>
    <scope>NUCLEOTIDE SEQUENCE [LARGE SCALE GENOMIC DNA]</scope>
    <source>
        <strain evidence="2">B95-8</strain>
        <tissue evidence="2">Cell line</tissue>
    </source>
</reference>
<dbReference type="Proteomes" id="UP001266305">
    <property type="component" value="Unassembled WGS sequence"/>
</dbReference>
<accession>A0ABQ9VA39</accession>
<dbReference type="EMBL" id="JASSZA010000007">
    <property type="protein sequence ID" value="KAK2106226.1"/>
    <property type="molecule type" value="Genomic_DNA"/>
</dbReference>
<feature type="region of interest" description="Disordered" evidence="1">
    <location>
        <begin position="60"/>
        <end position="80"/>
    </location>
</feature>
<organism evidence="2 3">
    <name type="scientific">Saguinus oedipus</name>
    <name type="common">Cotton-top tamarin</name>
    <name type="synonym">Oedipomidas oedipus</name>
    <dbReference type="NCBI Taxonomy" id="9490"/>
    <lineage>
        <taxon>Eukaryota</taxon>
        <taxon>Metazoa</taxon>
        <taxon>Chordata</taxon>
        <taxon>Craniata</taxon>
        <taxon>Vertebrata</taxon>
        <taxon>Euteleostomi</taxon>
        <taxon>Mammalia</taxon>
        <taxon>Eutheria</taxon>
        <taxon>Euarchontoglires</taxon>
        <taxon>Primates</taxon>
        <taxon>Haplorrhini</taxon>
        <taxon>Platyrrhini</taxon>
        <taxon>Cebidae</taxon>
        <taxon>Callitrichinae</taxon>
        <taxon>Saguinus</taxon>
    </lineage>
</organism>
<name>A0ABQ9VA39_SAGOE</name>
<comment type="caution">
    <text evidence="2">The sequence shown here is derived from an EMBL/GenBank/DDBJ whole genome shotgun (WGS) entry which is preliminary data.</text>
</comment>
<evidence type="ECO:0000313" key="2">
    <source>
        <dbReference type="EMBL" id="KAK2106226.1"/>
    </source>
</evidence>
<gene>
    <name evidence="2" type="ORF">P7K49_015740</name>
</gene>
<evidence type="ECO:0000256" key="1">
    <source>
        <dbReference type="SAM" id="MobiDB-lite"/>
    </source>
</evidence>